<accession>A0A4D7BG60</accession>
<dbReference type="SUPFAM" id="SSF48008">
    <property type="entry name" value="GntR ligand-binding domain-like"/>
    <property type="match status" value="1"/>
</dbReference>
<dbReference type="GO" id="GO:0003700">
    <property type="term" value="F:DNA-binding transcription factor activity"/>
    <property type="evidence" value="ECO:0007669"/>
    <property type="project" value="InterPro"/>
</dbReference>
<dbReference type="PROSITE" id="PS50949">
    <property type="entry name" value="HTH_GNTR"/>
    <property type="match status" value="1"/>
</dbReference>
<evidence type="ECO:0000313" key="6">
    <source>
        <dbReference type="Proteomes" id="UP000298781"/>
    </source>
</evidence>
<evidence type="ECO:0000256" key="3">
    <source>
        <dbReference type="ARBA" id="ARBA00023163"/>
    </source>
</evidence>
<dbReference type="InterPro" id="IPR008920">
    <property type="entry name" value="TF_FadR/GntR_C"/>
</dbReference>
<dbReference type="SMART" id="SM00345">
    <property type="entry name" value="HTH_GNTR"/>
    <property type="match status" value="1"/>
</dbReference>
<feature type="domain" description="HTH gntR-type" evidence="4">
    <location>
        <begin position="1"/>
        <end position="63"/>
    </location>
</feature>
<gene>
    <name evidence="5" type="ORF">E8M01_24310</name>
</gene>
<evidence type="ECO:0000256" key="2">
    <source>
        <dbReference type="ARBA" id="ARBA00023125"/>
    </source>
</evidence>
<dbReference type="InterPro" id="IPR036388">
    <property type="entry name" value="WH-like_DNA-bd_sf"/>
</dbReference>
<dbReference type="Gene3D" id="1.10.10.10">
    <property type="entry name" value="Winged helix-like DNA-binding domain superfamily/Winged helix DNA-binding domain"/>
    <property type="match status" value="1"/>
</dbReference>
<evidence type="ECO:0000256" key="1">
    <source>
        <dbReference type="ARBA" id="ARBA00023015"/>
    </source>
</evidence>
<dbReference type="PANTHER" id="PTHR43537:SF41">
    <property type="entry name" value="TRANSCRIPTIONAL REGULATORY PROTEIN"/>
    <property type="match status" value="1"/>
</dbReference>
<sequence>MVTDALREAIIRGTLRGGERVRQDAVASRFGVSQMIVREAFKQLVGEGFLKAEPRRGVSVAVLTADEAWEMTQLRSLLEAQALEWAIPRMTKADLEAAARTLAELDKARSTDRIIALNARFHESLYAPAGRQRTLAIIANLRLNFERYLRFTWEETRHLDQSQQEHKDLLALCLAGDTEGACGLLKRHILATGMVLVDHLKAGATE</sequence>
<dbReference type="GO" id="GO:0003677">
    <property type="term" value="F:DNA binding"/>
    <property type="evidence" value="ECO:0007669"/>
    <property type="project" value="UniProtKB-KW"/>
</dbReference>
<dbReference type="InterPro" id="IPR000524">
    <property type="entry name" value="Tscrpt_reg_HTH_GntR"/>
</dbReference>
<dbReference type="InterPro" id="IPR011711">
    <property type="entry name" value="GntR_C"/>
</dbReference>
<keyword evidence="1" id="KW-0805">Transcription regulation</keyword>
<dbReference type="Gene3D" id="1.20.120.530">
    <property type="entry name" value="GntR ligand-binding domain-like"/>
    <property type="match status" value="1"/>
</dbReference>
<dbReference type="InterPro" id="IPR036390">
    <property type="entry name" value="WH_DNA-bd_sf"/>
</dbReference>
<dbReference type="OrthoDB" id="9810548at2"/>
<dbReference type="SUPFAM" id="SSF46785">
    <property type="entry name" value="Winged helix' DNA-binding domain"/>
    <property type="match status" value="1"/>
</dbReference>
<dbReference type="KEGG" id="pstg:E8M01_24310"/>
<dbReference type="Pfam" id="PF07729">
    <property type="entry name" value="FCD"/>
    <property type="match status" value="1"/>
</dbReference>
<dbReference type="AlphaFoldDB" id="A0A4D7BG60"/>
<dbReference type="Proteomes" id="UP000298781">
    <property type="component" value="Chromosome"/>
</dbReference>
<evidence type="ECO:0000313" key="5">
    <source>
        <dbReference type="EMBL" id="QCI69393.1"/>
    </source>
</evidence>
<keyword evidence="2" id="KW-0238">DNA-binding</keyword>
<evidence type="ECO:0000259" key="4">
    <source>
        <dbReference type="PROSITE" id="PS50949"/>
    </source>
</evidence>
<proteinExistence type="predicted"/>
<dbReference type="PANTHER" id="PTHR43537">
    <property type="entry name" value="TRANSCRIPTIONAL REGULATOR, GNTR FAMILY"/>
    <property type="match status" value="1"/>
</dbReference>
<keyword evidence="6" id="KW-1185">Reference proteome</keyword>
<organism evidence="5 6">
    <name type="scientific">Phreatobacter stygius</name>
    <dbReference type="NCBI Taxonomy" id="1940610"/>
    <lineage>
        <taxon>Bacteria</taxon>
        <taxon>Pseudomonadati</taxon>
        <taxon>Pseudomonadota</taxon>
        <taxon>Alphaproteobacteria</taxon>
        <taxon>Hyphomicrobiales</taxon>
        <taxon>Phreatobacteraceae</taxon>
        <taxon>Phreatobacter</taxon>
    </lineage>
</organism>
<dbReference type="Pfam" id="PF00392">
    <property type="entry name" value="GntR"/>
    <property type="match status" value="1"/>
</dbReference>
<protein>
    <submittedName>
        <fullName evidence="5">GntR family transcriptional regulator</fullName>
    </submittedName>
</protein>
<dbReference type="EMBL" id="CP039690">
    <property type="protein sequence ID" value="QCI69393.1"/>
    <property type="molecule type" value="Genomic_DNA"/>
</dbReference>
<name>A0A4D7BG60_9HYPH</name>
<dbReference type="SMART" id="SM00895">
    <property type="entry name" value="FCD"/>
    <property type="match status" value="1"/>
</dbReference>
<keyword evidence="3" id="KW-0804">Transcription</keyword>
<reference evidence="5 6" key="1">
    <citation type="submission" date="2019-04" db="EMBL/GenBank/DDBJ databases">
        <title>Phreatobacter aquaticus sp. nov.</title>
        <authorList>
            <person name="Choi A."/>
        </authorList>
    </citation>
    <scope>NUCLEOTIDE SEQUENCE [LARGE SCALE GENOMIC DNA]</scope>
    <source>
        <strain evidence="5 6">KCTC 52518</strain>
    </source>
</reference>